<dbReference type="EMBL" id="VNHT01000057">
    <property type="protein sequence ID" value="TYP80586.1"/>
    <property type="molecule type" value="Genomic_DNA"/>
</dbReference>
<feature type="domain" description="Transposase DDE" evidence="2">
    <location>
        <begin position="1"/>
        <end position="95"/>
    </location>
</feature>
<dbReference type="Pfam" id="PF13612">
    <property type="entry name" value="DDE_Tnp_1_3"/>
    <property type="match status" value="1"/>
</dbReference>
<evidence type="ECO:0000256" key="1">
    <source>
        <dbReference type="SAM" id="Phobius"/>
    </source>
</evidence>
<dbReference type="InterPro" id="IPR025668">
    <property type="entry name" value="Tnp_DDE_dom"/>
</dbReference>
<reference evidence="3 4" key="1">
    <citation type="submission" date="2019-07" db="EMBL/GenBank/DDBJ databases">
        <title>Active sludge and wastewater microbial communities from Klosterneuburg, Austria.</title>
        <authorList>
            <person name="Wagner M."/>
        </authorList>
    </citation>
    <scope>NUCLEOTIDE SEQUENCE [LARGE SCALE GENOMIC DNA]</scope>
    <source>
        <strain evidence="3 4">Nm2</strain>
    </source>
</reference>
<evidence type="ECO:0000313" key="4">
    <source>
        <dbReference type="Proteomes" id="UP000324176"/>
    </source>
</evidence>
<dbReference type="Proteomes" id="UP000324176">
    <property type="component" value="Unassembled WGS sequence"/>
</dbReference>
<protein>
    <submittedName>
        <fullName evidence="3">DDE family transposase</fullName>
    </submittedName>
</protein>
<organism evidence="3 4">
    <name type="scientific">Nitrosomonas communis</name>
    <dbReference type="NCBI Taxonomy" id="44574"/>
    <lineage>
        <taxon>Bacteria</taxon>
        <taxon>Pseudomonadati</taxon>
        <taxon>Pseudomonadota</taxon>
        <taxon>Betaproteobacteria</taxon>
        <taxon>Nitrosomonadales</taxon>
        <taxon>Nitrosomonadaceae</taxon>
        <taxon>Nitrosomonas</taxon>
    </lineage>
</organism>
<evidence type="ECO:0000259" key="2">
    <source>
        <dbReference type="Pfam" id="PF13612"/>
    </source>
</evidence>
<sequence length="132" mass="15153">MAVKITAGNVDDRDPVPELTRSLFGKLFGDRGYLLQPPFEQLWEQGMRLVTKARENMKNKLLLLFYKLLLRKCSIIDIVNDQLKNISQIEHFRYRGLSNFLVYLIAGLAAYMLSEKKPSLNIRLSQALPAVV</sequence>
<keyword evidence="1" id="KW-0812">Transmembrane</keyword>
<evidence type="ECO:0000313" key="3">
    <source>
        <dbReference type="EMBL" id="TYP80586.1"/>
    </source>
</evidence>
<keyword evidence="1" id="KW-1133">Transmembrane helix</keyword>
<keyword evidence="1" id="KW-0472">Membrane</keyword>
<feature type="transmembrane region" description="Helical" evidence="1">
    <location>
        <begin position="92"/>
        <end position="113"/>
    </location>
</feature>
<proteinExistence type="predicted"/>
<gene>
    <name evidence="3" type="ORF">BCL69_105713</name>
</gene>
<dbReference type="AlphaFoldDB" id="A0A5D3YBH4"/>
<accession>A0A5D3YBH4</accession>
<comment type="caution">
    <text evidence="3">The sequence shown here is derived from an EMBL/GenBank/DDBJ whole genome shotgun (WGS) entry which is preliminary data.</text>
</comment>
<name>A0A5D3YBH4_9PROT</name>